<dbReference type="Pfam" id="PF26408">
    <property type="entry name" value="DUF8106"/>
    <property type="match status" value="1"/>
</dbReference>
<protein>
    <recommendedName>
        <fullName evidence="2">DUF8106 domain-containing protein</fullName>
    </recommendedName>
</protein>
<dbReference type="EMBL" id="CP026309">
    <property type="protein sequence ID" value="AUV82640.1"/>
    <property type="molecule type" value="Genomic_DNA"/>
</dbReference>
<organism evidence="3 4">
    <name type="scientific">Salinigranum rubrum</name>
    <dbReference type="NCBI Taxonomy" id="755307"/>
    <lineage>
        <taxon>Archaea</taxon>
        <taxon>Methanobacteriati</taxon>
        <taxon>Methanobacteriota</taxon>
        <taxon>Stenosarchaea group</taxon>
        <taxon>Halobacteria</taxon>
        <taxon>Halobacteriales</taxon>
        <taxon>Haloferacaceae</taxon>
        <taxon>Salinigranum</taxon>
    </lineage>
</organism>
<reference evidence="3 4" key="1">
    <citation type="submission" date="2018-01" db="EMBL/GenBank/DDBJ databases">
        <title>Complete genome sequence of Salinigranum rubrum GX10T, an extremely halophilic archaeon isolated from a marine solar saltern.</title>
        <authorList>
            <person name="Han S."/>
        </authorList>
    </citation>
    <scope>NUCLEOTIDE SEQUENCE [LARGE SCALE GENOMIC DNA]</scope>
    <source>
        <strain evidence="3 4">GX10</strain>
    </source>
</reference>
<dbReference type="GeneID" id="35593256"/>
<gene>
    <name evidence="3" type="ORF">C2R22_14150</name>
</gene>
<evidence type="ECO:0000313" key="4">
    <source>
        <dbReference type="Proteomes" id="UP000236584"/>
    </source>
</evidence>
<sequence length="66" mass="7274">MTLASAPERPDGSQHRGSPSIAAERPKTLLFCPCGREAAPDEWRVDRDGTHRRLVCPDCGETLTVR</sequence>
<feature type="region of interest" description="Disordered" evidence="1">
    <location>
        <begin position="1"/>
        <end position="24"/>
    </location>
</feature>
<dbReference type="AlphaFoldDB" id="A0A2I8VL27"/>
<proteinExistence type="predicted"/>
<keyword evidence="4" id="KW-1185">Reference proteome</keyword>
<accession>A0A2I8VL27</accession>
<dbReference type="RefSeq" id="WP_103426329.1">
    <property type="nucleotide sequence ID" value="NZ_CP026309.1"/>
</dbReference>
<dbReference type="OrthoDB" id="209680at2157"/>
<evidence type="ECO:0000313" key="3">
    <source>
        <dbReference type="EMBL" id="AUV82640.1"/>
    </source>
</evidence>
<evidence type="ECO:0000259" key="2">
    <source>
        <dbReference type="Pfam" id="PF26408"/>
    </source>
</evidence>
<dbReference type="Proteomes" id="UP000236584">
    <property type="component" value="Chromosome"/>
</dbReference>
<feature type="domain" description="DUF8106" evidence="2">
    <location>
        <begin position="26"/>
        <end position="66"/>
    </location>
</feature>
<dbReference type="KEGG" id="srub:C2R22_14150"/>
<dbReference type="InterPro" id="IPR058419">
    <property type="entry name" value="DUF8106"/>
</dbReference>
<evidence type="ECO:0000256" key="1">
    <source>
        <dbReference type="SAM" id="MobiDB-lite"/>
    </source>
</evidence>
<name>A0A2I8VL27_9EURY</name>